<dbReference type="EMBL" id="JALJAT010000005">
    <property type="protein sequence ID" value="KAK4468955.1"/>
    <property type="molecule type" value="Genomic_DNA"/>
</dbReference>
<organism evidence="2 3">
    <name type="scientific">Schistosoma mekongi</name>
    <name type="common">Parasitic worm</name>
    <dbReference type="NCBI Taxonomy" id="38744"/>
    <lineage>
        <taxon>Eukaryota</taxon>
        <taxon>Metazoa</taxon>
        <taxon>Spiralia</taxon>
        <taxon>Lophotrochozoa</taxon>
        <taxon>Platyhelminthes</taxon>
        <taxon>Trematoda</taxon>
        <taxon>Digenea</taxon>
        <taxon>Strigeidida</taxon>
        <taxon>Schistosomatoidea</taxon>
        <taxon>Schistosomatidae</taxon>
        <taxon>Schistosoma</taxon>
    </lineage>
</organism>
<feature type="region of interest" description="Disordered" evidence="1">
    <location>
        <begin position="1"/>
        <end position="20"/>
    </location>
</feature>
<sequence length="163" mass="18344">NDSHAQPECPTEVHLSHVPSIAVPEKQVELETSVQIVPEMKQPLNENPAAVSDLFTRSRSPNPNRCARSIAASPVQKVISRIVTRLSVVPKKPLYSAKRFNKQKKTATVEDVRPGHDQVLDFPTHPRSRNNAAIKTIHLQYNEVLFLPLRKDPTTFRGGGDWW</sequence>
<feature type="non-terminal residue" evidence="2">
    <location>
        <position position="1"/>
    </location>
</feature>
<dbReference type="Proteomes" id="UP001292079">
    <property type="component" value="Unassembled WGS sequence"/>
</dbReference>
<protein>
    <submittedName>
        <fullName evidence="2">Uncharacterized protein</fullName>
    </submittedName>
</protein>
<evidence type="ECO:0000313" key="2">
    <source>
        <dbReference type="EMBL" id="KAK4468955.1"/>
    </source>
</evidence>
<name>A0AAE2D3I7_SCHME</name>
<gene>
    <name evidence="2" type="ORF">MN116_000090</name>
</gene>
<accession>A0AAE2D3I7</accession>
<keyword evidence="3" id="KW-1185">Reference proteome</keyword>
<dbReference type="AlphaFoldDB" id="A0AAE2D3I7"/>
<reference evidence="2" key="2">
    <citation type="journal article" date="2023" name="Infect Dis Poverty">
        <title>Chromosome-scale genome of the human blood fluke Schistosoma mekongi and its implications for public health.</title>
        <authorList>
            <person name="Zhou M."/>
            <person name="Xu L."/>
            <person name="Xu D."/>
            <person name="Chen W."/>
            <person name="Khan J."/>
            <person name="Hu Y."/>
            <person name="Huang H."/>
            <person name="Wei H."/>
            <person name="Zhang Y."/>
            <person name="Chusongsang P."/>
            <person name="Tanasarnprasert K."/>
            <person name="Hu X."/>
            <person name="Limpanont Y."/>
            <person name="Lv Z."/>
        </authorList>
    </citation>
    <scope>NUCLEOTIDE SEQUENCE</scope>
    <source>
        <strain evidence="2">LV_2022a</strain>
    </source>
</reference>
<proteinExistence type="predicted"/>
<reference evidence="2" key="1">
    <citation type="submission" date="2022-04" db="EMBL/GenBank/DDBJ databases">
        <authorList>
            <person name="Xu L."/>
            <person name="Lv Z."/>
        </authorList>
    </citation>
    <scope>NUCLEOTIDE SEQUENCE</scope>
    <source>
        <strain evidence="2">LV_2022a</strain>
    </source>
</reference>
<evidence type="ECO:0000313" key="3">
    <source>
        <dbReference type="Proteomes" id="UP001292079"/>
    </source>
</evidence>
<comment type="caution">
    <text evidence="2">The sequence shown here is derived from an EMBL/GenBank/DDBJ whole genome shotgun (WGS) entry which is preliminary data.</text>
</comment>
<evidence type="ECO:0000256" key="1">
    <source>
        <dbReference type="SAM" id="MobiDB-lite"/>
    </source>
</evidence>